<evidence type="ECO:0000313" key="2">
    <source>
        <dbReference type="Proteomes" id="UP000293638"/>
    </source>
</evidence>
<proteinExistence type="predicted"/>
<dbReference type="Proteomes" id="UP000293638">
    <property type="component" value="Unassembled WGS sequence"/>
</dbReference>
<comment type="caution">
    <text evidence="1">The sequence shown here is derived from an EMBL/GenBank/DDBJ whole genome shotgun (WGS) entry which is preliminary data.</text>
</comment>
<reference evidence="1 2" key="1">
    <citation type="submission" date="2019-02" db="EMBL/GenBank/DDBJ databases">
        <title>Genomic Encyclopedia of Type Strains, Phase IV (KMG-IV): sequencing the most valuable type-strain genomes for metagenomic binning, comparative biology and taxonomic classification.</title>
        <authorList>
            <person name="Goeker M."/>
        </authorList>
    </citation>
    <scope>NUCLEOTIDE SEQUENCE [LARGE SCALE GENOMIC DNA]</scope>
    <source>
        <strain evidence="1 2">DSM 45622</strain>
    </source>
</reference>
<accession>A0A4Q7NUE3</accession>
<organism evidence="1 2">
    <name type="scientific">Motilibacter rhizosphaerae</name>
    <dbReference type="NCBI Taxonomy" id="598652"/>
    <lineage>
        <taxon>Bacteria</taxon>
        <taxon>Bacillati</taxon>
        <taxon>Actinomycetota</taxon>
        <taxon>Actinomycetes</taxon>
        <taxon>Motilibacterales</taxon>
        <taxon>Motilibacteraceae</taxon>
        <taxon>Motilibacter</taxon>
    </lineage>
</organism>
<dbReference type="AlphaFoldDB" id="A0A4Q7NUE3"/>
<dbReference type="EMBL" id="SGXD01000001">
    <property type="protein sequence ID" value="RZS90803.1"/>
    <property type="molecule type" value="Genomic_DNA"/>
</dbReference>
<evidence type="ECO:0000313" key="1">
    <source>
        <dbReference type="EMBL" id="RZS90803.1"/>
    </source>
</evidence>
<gene>
    <name evidence="1" type="ORF">EV189_0030</name>
</gene>
<protein>
    <submittedName>
        <fullName evidence="1">Uncharacterized protein</fullName>
    </submittedName>
</protein>
<keyword evidence="2" id="KW-1185">Reference proteome</keyword>
<sequence>MSVLEPDSRIQDPAALAEIELFGELVVAAADADKAMSHAEIDRALGLADSA</sequence>
<name>A0A4Q7NUE3_9ACTN</name>
<dbReference type="RefSeq" id="WP_165400045.1">
    <property type="nucleotide sequence ID" value="NZ_SGXD01000001.1"/>
</dbReference>